<organism evidence="2">
    <name type="scientific">Mucochytrium quahogii</name>
    <dbReference type="NCBI Taxonomy" id="96639"/>
    <lineage>
        <taxon>Eukaryota</taxon>
        <taxon>Sar</taxon>
        <taxon>Stramenopiles</taxon>
        <taxon>Bigyra</taxon>
        <taxon>Labyrinthulomycetes</taxon>
        <taxon>Thraustochytrida</taxon>
        <taxon>Thraustochytriidae</taxon>
        <taxon>Mucochytrium</taxon>
    </lineage>
</organism>
<dbReference type="InterPro" id="IPR011989">
    <property type="entry name" value="ARM-like"/>
</dbReference>
<evidence type="ECO:0000313" key="2">
    <source>
        <dbReference type="EMBL" id="CAD9705396.1"/>
    </source>
</evidence>
<name>A0A7S2SNP2_9STRA</name>
<dbReference type="EMBL" id="HBHK01025854">
    <property type="protein sequence ID" value="CAD9705396.1"/>
    <property type="molecule type" value="Transcribed_RNA"/>
</dbReference>
<sequence length="1336" mass="150376">MEDAVAQRKGTKEEMHENIVSKFLENKEMEKWTRKKKSNQSNYSQPIYYIALAQVKLGYLGRSNRRTLECRAWALENLQEMLGFYRTSIRNPTCVTLIHCFHKVNDEVNLEVLRDFILLAFRVVKSVDIKVPLGESVLDVMTRIVPFCVTRLNDLFVIYFLPSVFSLLSRVNLQDGIRLKCIQFIGVLLHTRPKQMQPFLGQVRDNLRESFALIKVEDLDIVSIVYAQVVQCATNNEEDAETYFLYLYADLAPLFEGGDWRESHDPLIAKLGPQQLKASLRSTVSAMGRIQHPSQTAKAIDVLLDLIHNSNVELRAEAVKSIWLLSNKLDAQHSTSIRWVTLPMLADPSEIVRERFHSSLFDQLEKTEGNVLNPDVDDYVLENPGSAVSQLQQLINCTPEELVLEPFFSVDKAWSRMRSIADRKDEEKRRSTGEASQDSDLEIGEREEILSRFDYKEKAQITPKFAQLLRDIANNFGGDFQLEHVDLVKYHIHQFSVVPVVNGAAALILAEIGRNYCDELPQGVLNKASHSIVDLSKEVGLKQDKIVENIHDFLTCLLLNLQETKGETVDMNLILGSSIGLSWMCEVAQGVVVPFLVNNMCSLGRLQLGHLLCLKRVFQVALSTLSAFVPSEKANILTAFLLQQMLAKDVSMDTTRAALDLIGEIALLADSKELSQVVNAIIFILEEKGDASIHAMSQKQLSRVLEMLEGNHPLVLSLIGHVSSGLVSHEPSKRQRSFTLLSIVCKPMGLDRAVPAFVRALADPDLKLKHQASRALLQAPPEYISKDELFVNGIRKIANILELEKSSLEKVKKRASTVSMRLRRRRRSSRVTVSGGGRASISGVVGGHRASQFNSNARESLIASGVSSNKNKGIADDDPLNSAFLKTNAEYKAVLELYQLDSESFIRKQIKPVQANKFMDTDEEQDAATKTVNPIHQGIPDSVYEAVITGDTIPIIHLLLSLKKSVGREILSSIELDVDAAKELATQFLSEAEEDLAEPSGQGYLAEKETELQQLIHGFTVHGTILHACESLPSESLLLIPTFQELIDMCARSAKALRQKISRCLDRAGMISASPLDLPFVSLDQFQQYESQRAHFYSSLSDMDQRIAIDQEREQVKVKLERCNTFLWFVSRLQYISVQCVGALYSSMKQIDKNVAESGFDWLLSHLTTDENMHLRQVSRHAIVDMSRSTKRGHSFKKHVAESLFEMQTKLEANRRSHINSEGLLYRAKVDLMFALAHLIPCSDLSGDIRSSVIKLLVSFWDDPDGYVRQTSIQLIETVGDAETIASMINDPVADEETKPPEAHFDLRIEISKRMNNPVYSDKDSLNRLLQWCYKF</sequence>
<proteinExistence type="predicted"/>
<feature type="compositionally biased region" description="Basic and acidic residues" evidence="1">
    <location>
        <begin position="421"/>
        <end position="432"/>
    </location>
</feature>
<reference evidence="2" key="1">
    <citation type="submission" date="2021-01" db="EMBL/GenBank/DDBJ databases">
        <authorList>
            <person name="Corre E."/>
            <person name="Pelletier E."/>
            <person name="Niang G."/>
            <person name="Scheremetjew M."/>
            <person name="Finn R."/>
            <person name="Kale V."/>
            <person name="Holt S."/>
            <person name="Cochrane G."/>
            <person name="Meng A."/>
            <person name="Brown T."/>
            <person name="Cohen L."/>
        </authorList>
    </citation>
    <scope>NUCLEOTIDE SEQUENCE</scope>
    <source>
        <strain evidence="2">NY070348D</strain>
    </source>
</reference>
<dbReference type="InterPro" id="IPR016024">
    <property type="entry name" value="ARM-type_fold"/>
</dbReference>
<feature type="region of interest" description="Disordered" evidence="1">
    <location>
        <begin position="421"/>
        <end position="441"/>
    </location>
</feature>
<accession>A0A7S2SNP2</accession>
<gene>
    <name evidence="2" type="ORF">QSP1433_LOCUS16232</name>
</gene>
<evidence type="ECO:0000256" key="1">
    <source>
        <dbReference type="SAM" id="MobiDB-lite"/>
    </source>
</evidence>
<dbReference type="SUPFAM" id="SSF48371">
    <property type="entry name" value="ARM repeat"/>
    <property type="match status" value="2"/>
</dbReference>
<protein>
    <submittedName>
        <fullName evidence="2">Uncharacterized protein</fullName>
    </submittedName>
</protein>
<dbReference type="Gene3D" id="1.25.10.10">
    <property type="entry name" value="Leucine-rich Repeat Variant"/>
    <property type="match status" value="1"/>
</dbReference>